<dbReference type="InterPro" id="IPR018114">
    <property type="entry name" value="TRYPSIN_HIS"/>
</dbReference>
<evidence type="ECO:0000256" key="7">
    <source>
        <dbReference type="ARBA" id="ARBA00022825"/>
    </source>
</evidence>
<evidence type="ECO:0000256" key="4">
    <source>
        <dbReference type="ARBA" id="ARBA00022670"/>
    </source>
</evidence>
<dbReference type="EnsemblMetazoa" id="ENSAATROPT012094">
    <property type="protein sequence ID" value="ENSAATROPP010962"/>
    <property type="gene ID" value="ENSAATROPG009844"/>
</dbReference>
<dbReference type="InterPro" id="IPR033116">
    <property type="entry name" value="TRYPSIN_SER"/>
</dbReference>
<dbReference type="PRINTS" id="PR00722">
    <property type="entry name" value="CHYMOTRYPSIN"/>
</dbReference>
<evidence type="ECO:0000256" key="12">
    <source>
        <dbReference type="RuleBase" id="RU363034"/>
    </source>
</evidence>
<dbReference type="GO" id="GO:0045087">
    <property type="term" value="P:innate immune response"/>
    <property type="evidence" value="ECO:0007669"/>
    <property type="project" value="UniProtKB-KW"/>
</dbReference>
<keyword evidence="4 12" id="KW-0645">Protease</keyword>
<keyword evidence="3" id="KW-0399">Innate immunity</keyword>
<evidence type="ECO:0000256" key="1">
    <source>
        <dbReference type="ARBA" id="ARBA00004613"/>
    </source>
</evidence>
<keyword evidence="6 12" id="KW-0378">Hydrolase</keyword>
<dbReference type="PROSITE" id="PS50240">
    <property type="entry name" value="TRYPSIN_DOM"/>
    <property type="match status" value="1"/>
</dbReference>
<evidence type="ECO:0000256" key="2">
    <source>
        <dbReference type="ARBA" id="ARBA00022525"/>
    </source>
</evidence>
<comment type="subcellular location">
    <subcellularLocation>
        <location evidence="1">Secreted</location>
    </subcellularLocation>
</comment>
<evidence type="ECO:0000313" key="14">
    <source>
        <dbReference type="EnsemblMetazoa" id="ENSAATROPP010962"/>
    </source>
</evidence>
<keyword evidence="2" id="KW-0964">Secreted</keyword>
<dbReference type="InterPro" id="IPR001254">
    <property type="entry name" value="Trypsin_dom"/>
</dbReference>
<proteinExistence type="inferred from homology"/>
<accession>A0AAG5DIC2</accession>
<dbReference type="Gene3D" id="2.40.10.10">
    <property type="entry name" value="Trypsin-like serine proteases"/>
    <property type="match status" value="2"/>
</dbReference>
<dbReference type="CDD" id="cd00190">
    <property type="entry name" value="Tryp_SPc"/>
    <property type="match status" value="1"/>
</dbReference>
<sequence>MHTSLCDADDDTPMWERPPSAFPSCEGEGSLVPLAVCDNAMMFSGQRTTCCKPAKKSTLIPHQKASLLAQTQCGYPGEDDKIQKGNDTQPGEFPWLVALRYRLHPARICGGTLVHPRYILTAAHCVRTINSAKITVHLGSHLLLSSDTCLEAVDCSPHAQLISIEKKIVHTQHDIALLRLSSPANIVPGAVVPICLPIYNSLLMHLPTTLTITGWGMSTDKQEASNILLKANTEVLQNQTGCDIEQSFCAGGVHYSNHCQGDSGGPYQARDMYNESVRYVQYGVISRGSQYCENPDQPSRGILVGYFIQWILNNMDLP</sequence>
<keyword evidence="9" id="KW-1015">Disulfide bond</keyword>
<dbReference type="SMART" id="SM00020">
    <property type="entry name" value="Tryp_SPc"/>
    <property type="match status" value="1"/>
</dbReference>
<evidence type="ECO:0000256" key="5">
    <source>
        <dbReference type="ARBA" id="ARBA00022729"/>
    </source>
</evidence>
<dbReference type="InterPro" id="IPR009003">
    <property type="entry name" value="Peptidase_S1_PA"/>
</dbReference>
<dbReference type="GO" id="GO:0005576">
    <property type="term" value="C:extracellular region"/>
    <property type="evidence" value="ECO:0007669"/>
    <property type="project" value="UniProtKB-SubCell"/>
</dbReference>
<name>A0AAG5DIC2_ANOAO</name>
<dbReference type="InterPro" id="IPR001314">
    <property type="entry name" value="Peptidase_S1A"/>
</dbReference>
<dbReference type="PROSITE" id="PS00135">
    <property type="entry name" value="TRYPSIN_SER"/>
    <property type="match status" value="1"/>
</dbReference>
<keyword evidence="10" id="KW-0325">Glycoprotein</keyword>
<dbReference type="InterPro" id="IPR051487">
    <property type="entry name" value="Ser/Thr_Proteases_Immune/Dev"/>
</dbReference>
<evidence type="ECO:0000256" key="8">
    <source>
        <dbReference type="ARBA" id="ARBA00022859"/>
    </source>
</evidence>
<keyword evidence="5" id="KW-0732">Signal</keyword>
<evidence type="ECO:0000256" key="9">
    <source>
        <dbReference type="ARBA" id="ARBA00023157"/>
    </source>
</evidence>
<evidence type="ECO:0000256" key="3">
    <source>
        <dbReference type="ARBA" id="ARBA00022588"/>
    </source>
</evidence>
<dbReference type="Proteomes" id="UP000075880">
    <property type="component" value="Unassembled WGS sequence"/>
</dbReference>
<dbReference type="SUPFAM" id="SSF50494">
    <property type="entry name" value="Trypsin-like serine proteases"/>
    <property type="match status" value="1"/>
</dbReference>
<dbReference type="PANTHER" id="PTHR24256">
    <property type="entry name" value="TRYPTASE-RELATED"/>
    <property type="match status" value="1"/>
</dbReference>
<keyword evidence="7 12" id="KW-0720">Serine protease</keyword>
<feature type="domain" description="Peptidase S1" evidence="13">
    <location>
        <begin position="82"/>
        <end position="316"/>
    </location>
</feature>
<dbReference type="GO" id="GO:0004252">
    <property type="term" value="F:serine-type endopeptidase activity"/>
    <property type="evidence" value="ECO:0007669"/>
    <property type="project" value="InterPro"/>
</dbReference>
<evidence type="ECO:0000256" key="6">
    <source>
        <dbReference type="ARBA" id="ARBA00022801"/>
    </source>
</evidence>
<dbReference type="PROSITE" id="PS00134">
    <property type="entry name" value="TRYPSIN_HIS"/>
    <property type="match status" value="1"/>
</dbReference>
<dbReference type="InterPro" id="IPR043504">
    <property type="entry name" value="Peptidase_S1_PA_chymotrypsin"/>
</dbReference>
<evidence type="ECO:0000256" key="10">
    <source>
        <dbReference type="ARBA" id="ARBA00023180"/>
    </source>
</evidence>
<dbReference type="FunFam" id="2.40.10.10:FF:000372">
    <property type="entry name" value="Myeloblastin"/>
    <property type="match status" value="1"/>
</dbReference>
<keyword evidence="15" id="KW-1185">Reference proteome</keyword>
<reference evidence="14" key="1">
    <citation type="submission" date="2024-04" db="UniProtKB">
        <authorList>
            <consortium name="EnsemblMetazoa"/>
        </authorList>
    </citation>
    <scope>IDENTIFICATION</scope>
    <source>
        <strain evidence="14">EBRO</strain>
    </source>
</reference>
<evidence type="ECO:0000313" key="15">
    <source>
        <dbReference type="Proteomes" id="UP000075880"/>
    </source>
</evidence>
<dbReference type="AlphaFoldDB" id="A0AAG5DIC2"/>
<protein>
    <recommendedName>
        <fullName evidence="13">Peptidase S1 domain-containing protein</fullName>
    </recommendedName>
</protein>
<organism evidence="14 15">
    <name type="scientific">Anopheles atroparvus</name>
    <name type="common">European mosquito</name>
    <dbReference type="NCBI Taxonomy" id="41427"/>
    <lineage>
        <taxon>Eukaryota</taxon>
        <taxon>Metazoa</taxon>
        <taxon>Ecdysozoa</taxon>
        <taxon>Arthropoda</taxon>
        <taxon>Hexapoda</taxon>
        <taxon>Insecta</taxon>
        <taxon>Pterygota</taxon>
        <taxon>Neoptera</taxon>
        <taxon>Endopterygota</taxon>
        <taxon>Diptera</taxon>
        <taxon>Nematocera</taxon>
        <taxon>Culicoidea</taxon>
        <taxon>Culicidae</taxon>
        <taxon>Anophelinae</taxon>
        <taxon>Anopheles</taxon>
    </lineage>
</organism>
<evidence type="ECO:0000259" key="13">
    <source>
        <dbReference type="PROSITE" id="PS50240"/>
    </source>
</evidence>
<comment type="similarity">
    <text evidence="11">Belongs to the peptidase S1 family. CLIP subfamily.</text>
</comment>
<evidence type="ECO:0000256" key="11">
    <source>
        <dbReference type="ARBA" id="ARBA00024195"/>
    </source>
</evidence>
<dbReference type="GO" id="GO:0006508">
    <property type="term" value="P:proteolysis"/>
    <property type="evidence" value="ECO:0007669"/>
    <property type="project" value="UniProtKB-KW"/>
</dbReference>
<dbReference type="Pfam" id="PF00089">
    <property type="entry name" value="Trypsin"/>
    <property type="match status" value="1"/>
</dbReference>
<keyword evidence="8" id="KW-0391">Immunity</keyword>